<protein>
    <submittedName>
        <fullName evidence="5">ABC-2 type transport system ATP-binding protein</fullName>
    </submittedName>
</protein>
<keyword evidence="2" id="KW-0547">Nucleotide-binding</keyword>
<evidence type="ECO:0000313" key="5">
    <source>
        <dbReference type="EMBL" id="SDM10299.1"/>
    </source>
</evidence>
<dbReference type="AlphaFoldDB" id="A0A1G9QH03"/>
<sequence>MLEIRNFRKAYHGQLVLEIPQLTFGDGVHWLRGINGSGKSTFFRSVAGMLPFEGEIRLEERWEVNQNPVDYRLRVNYAEAEPLYPAYLSAFDLISFVAKAKKAPKEQVAELVDRLEIGDFWKQPVGTYSSGMLKKTSLVMGFLGQPRLIMLDEPLITIDDRAVSNVCKLIADEYKKGIHFLLSSHQDFRLTDLVLDAAYVIQDKTIRQAVN</sequence>
<reference evidence="5 6" key="1">
    <citation type="submission" date="2016-10" db="EMBL/GenBank/DDBJ databases">
        <authorList>
            <person name="de Groot N.N."/>
        </authorList>
    </citation>
    <scope>NUCLEOTIDE SEQUENCE [LARGE SCALE GENOMIC DNA]</scope>
    <source>
        <strain evidence="5 6">DSM 21668</strain>
    </source>
</reference>
<keyword evidence="1" id="KW-0813">Transport</keyword>
<dbReference type="Gene3D" id="3.40.50.300">
    <property type="entry name" value="P-loop containing nucleotide triphosphate hydrolases"/>
    <property type="match status" value="1"/>
</dbReference>
<dbReference type="STRING" id="563176.SAMN04488090_2632"/>
<dbReference type="GO" id="GO:0016887">
    <property type="term" value="F:ATP hydrolysis activity"/>
    <property type="evidence" value="ECO:0007669"/>
    <property type="project" value="InterPro"/>
</dbReference>
<accession>A0A1G9QH03</accession>
<dbReference type="Pfam" id="PF00005">
    <property type="entry name" value="ABC_tran"/>
    <property type="match status" value="1"/>
</dbReference>
<dbReference type="InterPro" id="IPR051782">
    <property type="entry name" value="ABC_Transporter_VariousFunc"/>
</dbReference>
<dbReference type="InterPro" id="IPR027417">
    <property type="entry name" value="P-loop_NTPase"/>
</dbReference>
<evidence type="ECO:0000256" key="1">
    <source>
        <dbReference type="ARBA" id="ARBA00022448"/>
    </source>
</evidence>
<dbReference type="RefSeq" id="WP_093202726.1">
    <property type="nucleotide sequence ID" value="NZ_FNGS01000004.1"/>
</dbReference>
<evidence type="ECO:0000259" key="4">
    <source>
        <dbReference type="Pfam" id="PF00005"/>
    </source>
</evidence>
<dbReference type="InterPro" id="IPR003439">
    <property type="entry name" value="ABC_transporter-like_ATP-bd"/>
</dbReference>
<dbReference type="GO" id="GO:0005524">
    <property type="term" value="F:ATP binding"/>
    <property type="evidence" value="ECO:0007669"/>
    <property type="project" value="UniProtKB-KW"/>
</dbReference>
<feature type="domain" description="ABC transporter" evidence="4">
    <location>
        <begin position="28"/>
        <end position="155"/>
    </location>
</feature>
<dbReference type="EMBL" id="FNGS01000004">
    <property type="protein sequence ID" value="SDM10299.1"/>
    <property type="molecule type" value="Genomic_DNA"/>
</dbReference>
<gene>
    <name evidence="5" type="ORF">SAMN04488090_2632</name>
</gene>
<evidence type="ECO:0000256" key="2">
    <source>
        <dbReference type="ARBA" id="ARBA00022741"/>
    </source>
</evidence>
<organism evidence="5 6">
    <name type="scientific">Siphonobacter aquaeclarae</name>
    <dbReference type="NCBI Taxonomy" id="563176"/>
    <lineage>
        <taxon>Bacteria</taxon>
        <taxon>Pseudomonadati</taxon>
        <taxon>Bacteroidota</taxon>
        <taxon>Cytophagia</taxon>
        <taxon>Cytophagales</taxon>
        <taxon>Cytophagaceae</taxon>
        <taxon>Siphonobacter</taxon>
    </lineage>
</organism>
<dbReference type="OrthoDB" id="9801987at2"/>
<evidence type="ECO:0000313" key="6">
    <source>
        <dbReference type="Proteomes" id="UP000198901"/>
    </source>
</evidence>
<dbReference type="PANTHER" id="PTHR42939">
    <property type="entry name" value="ABC TRANSPORTER ATP-BINDING PROTEIN ALBC-RELATED"/>
    <property type="match status" value="1"/>
</dbReference>
<evidence type="ECO:0000256" key="3">
    <source>
        <dbReference type="ARBA" id="ARBA00022840"/>
    </source>
</evidence>
<proteinExistence type="predicted"/>
<keyword evidence="6" id="KW-1185">Reference proteome</keyword>
<dbReference type="Proteomes" id="UP000198901">
    <property type="component" value="Unassembled WGS sequence"/>
</dbReference>
<name>A0A1G9QH03_9BACT</name>
<dbReference type="SUPFAM" id="SSF52540">
    <property type="entry name" value="P-loop containing nucleoside triphosphate hydrolases"/>
    <property type="match status" value="1"/>
</dbReference>
<dbReference type="PANTHER" id="PTHR42939:SF1">
    <property type="entry name" value="ABC TRANSPORTER ATP-BINDING PROTEIN ALBC-RELATED"/>
    <property type="match status" value="1"/>
</dbReference>
<keyword evidence="3 5" id="KW-0067">ATP-binding</keyword>